<dbReference type="InterPro" id="IPR050109">
    <property type="entry name" value="HTH-type_TetR-like_transc_reg"/>
</dbReference>
<dbReference type="GO" id="GO:0046677">
    <property type="term" value="P:response to antibiotic"/>
    <property type="evidence" value="ECO:0007669"/>
    <property type="project" value="InterPro"/>
</dbReference>
<evidence type="ECO:0000256" key="2">
    <source>
        <dbReference type="ARBA" id="ARBA00023015"/>
    </source>
</evidence>
<evidence type="ECO:0000256" key="3">
    <source>
        <dbReference type="ARBA" id="ARBA00023125"/>
    </source>
</evidence>
<keyword evidence="1" id="KW-0678">Repressor</keyword>
<evidence type="ECO:0000256" key="5">
    <source>
        <dbReference type="PROSITE-ProRule" id="PRU00335"/>
    </source>
</evidence>
<evidence type="ECO:0000256" key="1">
    <source>
        <dbReference type="ARBA" id="ARBA00022491"/>
    </source>
</evidence>
<dbReference type="InterPro" id="IPR009057">
    <property type="entry name" value="Homeodomain-like_sf"/>
</dbReference>
<feature type="region of interest" description="Disordered" evidence="6">
    <location>
        <begin position="1"/>
        <end position="20"/>
    </location>
</feature>
<dbReference type="InterPro" id="IPR003012">
    <property type="entry name" value="Tet_transcr_reg_TetR"/>
</dbReference>
<evidence type="ECO:0000259" key="7">
    <source>
        <dbReference type="PROSITE" id="PS50977"/>
    </source>
</evidence>
<dbReference type="Proteomes" id="UP000539313">
    <property type="component" value="Unassembled WGS sequence"/>
</dbReference>
<dbReference type="EMBL" id="JACJII010000001">
    <property type="protein sequence ID" value="MBA9004783.1"/>
    <property type="molecule type" value="Genomic_DNA"/>
</dbReference>
<organism evidence="8 9">
    <name type="scientific">Thermomonospora cellulosilytica</name>
    <dbReference type="NCBI Taxonomy" id="1411118"/>
    <lineage>
        <taxon>Bacteria</taxon>
        <taxon>Bacillati</taxon>
        <taxon>Actinomycetota</taxon>
        <taxon>Actinomycetes</taxon>
        <taxon>Streptosporangiales</taxon>
        <taxon>Thermomonosporaceae</taxon>
        <taxon>Thermomonospora</taxon>
    </lineage>
</organism>
<dbReference type="SUPFAM" id="SSF48498">
    <property type="entry name" value="Tetracyclin repressor-like, C-terminal domain"/>
    <property type="match status" value="1"/>
</dbReference>
<sequence length="230" mass="25188">MAKQTRGDTLPTEAPGAPARAPLTHDRIIATAIELIEREGAQALSMRRIGAELGVAAMSLYNHVPGKEAVLDGVADRILGELELDPVPQADWRDRARRLAHAFRAAAHRYPRSMSVVLSRSMIWTRRLPVMEQMLTIAEQGGFEGRTAVQVVRTFMAYVIGTLMSEANTAATLRQIAEDRERAAEVVDPGSFPHVVEAARELLHPDFDADFDFGLDLLITAIEGLPRTAG</sequence>
<name>A0A7W3R8Y6_9ACTN</name>
<comment type="caution">
    <text evidence="8">The sequence shown here is derived from an EMBL/GenBank/DDBJ whole genome shotgun (WGS) entry which is preliminary data.</text>
</comment>
<reference evidence="8 9" key="1">
    <citation type="submission" date="2020-08" db="EMBL/GenBank/DDBJ databases">
        <title>Sequencing the genomes of 1000 actinobacteria strains.</title>
        <authorList>
            <person name="Klenk H.-P."/>
        </authorList>
    </citation>
    <scope>NUCLEOTIDE SEQUENCE [LARGE SCALE GENOMIC DNA]</scope>
    <source>
        <strain evidence="8 9">DSM 45823</strain>
    </source>
</reference>
<dbReference type="RefSeq" id="WP_233358777.1">
    <property type="nucleotide sequence ID" value="NZ_JACJII010000001.1"/>
</dbReference>
<evidence type="ECO:0000256" key="6">
    <source>
        <dbReference type="SAM" id="MobiDB-lite"/>
    </source>
</evidence>
<proteinExistence type="predicted"/>
<dbReference type="Gene3D" id="1.10.10.60">
    <property type="entry name" value="Homeodomain-like"/>
    <property type="match status" value="1"/>
</dbReference>
<dbReference type="Pfam" id="PF02909">
    <property type="entry name" value="TetR_C_1"/>
    <property type="match status" value="1"/>
</dbReference>
<dbReference type="InterPro" id="IPR001647">
    <property type="entry name" value="HTH_TetR"/>
</dbReference>
<keyword evidence="4" id="KW-0804">Transcription</keyword>
<dbReference type="InterPro" id="IPR004111">
    <property type="entry name" value="Repressor_TetR_C"/>
</dbReference>
<evidence type="ECO:0000313" key="8">
    <source>
        <dbReference type="EMBL" id="MBA9004783.1"/>
    </source>
</evidence>
<dbReference type="Pfam" id="PF00440">
    <property type="entry name" value="TetR_N"/>
    <property type="match status" value="1"/>
</dbReference>
<dbReference type="PRINTS" id="PR00400">
    <property type="entry name" value="TETREPRESSOR"/>
</dbReference>
<keyword evidence="9" id="KW-1185">Reference proteome</keyword>
<keyword evidence="2" id="KW-0805">Transcription regulation</keyword>
<dbReference type="InterPro" id="IPR036271">
    <property type="entry name" value="Tet_transcr_reg_TetR-rel_C_sf"/>
</dbReference>
<dbReference type="PANTHER" id="PTHR30055:SF151">
    <property type="entry name" value="TRANSCRIPTIONAL REGULATORY PROTEIN"/>
    <property type="match status" value="1"/>
</dbReference>
<dbReference type="SUPFAM" id="SSF46689">
    <property type="entry name" value="Homeodomain-like"/>
    <property type="match status" value="1"/>
</dbReference>
<protein>
    <submittedName>
        <fullName evidence="8">AcrR family transcriptional regulator</fullName>
    </submittedName>
</protein>
<keyword evidence="3 5" id="KW-0238">DNA-binding</keyword>
<dbReference type="GO" id="GO:0045892">
    <property type="term" value="P:negative regulation of DNA-templated transcription"/>
    <property type="evidence" value="ECO:0007669"/>
    <property type="project" value="InterPro"/>
</dbReference>
<dbReference type="GO" id="GO:0000976">
    <property type="term" value="F:transcription cis-regulatory region binding"/>
    <property type="evidence" value="ECO:0007669"/>
    <property type="project" value="TreeGrafter"/>
</dbReference>
<dbReference type="AlphaFoldDB" id="A0A7W3R8Y6"/>
<dbReference type="Gene3D" id="1.10.357.10">
    <property type="entry name" value="Tetracycline Repressor, domain 2"/>
    <property type="match status" value="1"/>
</dbReference>
<gene>
    <name evidence="8" type="ORF">HNR21_003665</name>
</gene>
<dbReference type="PROSITE" id="PS50977">
    <property type="entry name" value="HTH_TETR_2"/>
    <property type="match status" value="1"/>
</dbReference>
<feature type="domain" description="HTH tetR-type" evidence="7">
    <location>
        <begin position="22"/>
        <end position="82"/>
    </location>
</feature>
<dbReference type="GO" id="GO:0003700">
    <property type="term" value="F:DNA-binding transcription factor activity"/>
    <property type="evidence" value="ECO:0007669"/>
    <property type="project" value="TreeGrafter"/>
</dbReference>
<feature type="DNA-binding region" description="H-T-H motif" evidence="5">
    <location>
        <begin position="45"/>
        <end position="64"/>
    </location>
</feature>
<accession>A0A7W3R8Y6</accession>
<evidence type="ECO:0000256" key="4">
    <source>
        <dbReference type="ARBA" id="ARBA00023163"/>
    </source>
</evidence>
<evidence type="ECO:0000313" key="9">
    <source>
        <dbReference type="Proteomes" id="UP000539313"/>
    </source>
</evidence>
<dbReference type="PANTHER" id="PTHR30055">
    <property type="entry name" value="HTH-TYPE TRANSCRIPTIONAL REGULATOR RUTR"/>
    <property type="match status" value="1"/>
</dbReference>